<dbReference type="InterPro" id="IPR031636">
    <property type="entry name" value="PknG_TPR"/>
</dbReference>
<name>A0ABS1MGK0_9NOCA</name>
<keyword evidence="5" id="KW-0547">Nucleotide-binding</keyword>
<accession>A0ABS1MGK0</accession>
<dbReference type="EC" id="2.7.11.1" evidence="1"/>
<dbReference type="InterPro" id="IPR031634">
    <property type="entry name" value="PknG_rubred"/>
</dbReference>
<sequence>MSLSFPGIRKARMTERPRANPHPWSNRWGEASRRLQRGAQPWATARREAHVPHPEPHKATSMPGSDMFPDDEPTSGRSRPSVRRLGQGLLPMPKVATRDPQAAILTDPDVPEHKRLCWQCQHPVGRASDDTPAATTGSCATCGSAFNFRPTLEPGDLIADQYEIRGCIAHGGLGWIYLAIDHNVSDRWVVLKGLQNPQDFEAHVVALAERQFLSEMNFPGIVKIFNFVKHRTTRETPDGYIIMEFVGGLSLKHLLDQRTPERLPVAEALAYLMEVLPALDYLHSFGLAYNDLKPDNIMVSEDEVKLIDLGAVAAMDSYGAIYGTPGFMAPEITDTGPTVASDIYTVGRTLAVLILPIAARTDELPDPLDAPLLQRFPSLHRLLRRALHPDPARRFPSAQAMYTQMAGVLRTVLAHDTHQQHPQISSEFSAPRGDFGMHSLVAPLDTMTDGTPRPTVLDPRDIVTALPVPLLDIEDPCADLLSPLLHASPAHVLDTLRHHQDHIGTGSICAPPSYAHEATLIAVRAHLDRGDTDTARDLLAVLRTAPPDWRTDWFDGVLALLCHDYQHAHRYFDTVHDILPGEITAALALAVTAELHAQGSNDTEWASLARRHYRTAWRTNHAMVSAAFGLARHFDTATQPLAAVAVLDEVPENSRWYSLARLSAAMLLVMRAPAHLTAADLHEAAERARAHSDDPRALPSRVLITAAALAWLHSTGEHTPASTLFGSPMTDTGLRRELENGLRALAATAPNRWHRYNLVDLANLVRPRTWW</sequence>
<dbReference type="GO" id="GO:0016301">
    <property type="term" value="F:kinase activity"/>
    <property type="evidence" value="ECO:0007669"/>
    <property type="project" value="UniProtKB-KW"/>
</dbReference>
<evidence type="ECO:0000256" key="5">
    <source>
        <dbReference type="ARBA" id="ARBA00022741"/>
    </source>
</evidence>
<dbReference type="Gene3D" id="3.30.200.20">
    <property type="entry name" value="Phosphorylase Kinase, domain 1"/>
    <property type="match status" value="1"/>
</dbReference>
<keyword evidence="4" id="KW-0808">Transferase</keyword>
<evidence type="ECO:0000256" key="8">
    <source>
        <dbReference type="ARBA" id="ARBA00047899"/>
    </source>
</evidence>
<dbReference type="Proteomes" id="UP000602198">
    <property type="component" value="Unassembled WGS sequence"/>
</dbReference>
<keyword evidence="6 12" id="KW-0418">Kinase</keyword>
<dbReference type="SMART" id="SM00220">
    <property type="entry name" value="S_TKc"/>
    <property type="match status" value="1"/>
</dbReference>
<evidence type="ECO:0000256" key="6">
    <source>
        <dbReference type="ARBA" id="ARBA00022777"/>
    </source>
</evidence>
<dbReference type="InterPro" id="IPR000719">
    <property type="entry name" value="Prot_kinase_dom"/>
</dbReference>
<evidence type="ECO:0000256" key="3">
    <source>
        <dbReference type="ARBA" id="ARBA00022527"/>
    </source>
</evidence>
<comment type="caution">
    <text evidence="12">The sequence shown here is derived from an EMBL/GenBank/DDBJ whole genome shotgun (WGS) entry which is preliminary data.</text>
</comment>
<evidence type="ECO:0000256" key="9">
    <source>
        <dbReference type="ARBA" id="ARBA00048679"/>
    </source>
</evidence>
<evidence type="ECO:0000313" key="12">
    <source>
        <dbReference type="EMBL" id="MBL1079790.1"/>
    </source>
</evidence>
<evidence type="ECO:0000313" key="13">
    <source>
        <dbReference type="Proteomes" id="UP000602198"/>
    </source>
</evidence>
<keyword evidence="13" id="KW-1185">Reference proteome</keyword>
<evidence type="ECO:0000256" key="1">
    <source>
        <dbReference type="ARBA" id="ARBA00012513"/>
    </source>
</evidence>
<dbReference type="Pfam" id="PF16918">
    <property type="entry name" value="PknG_TPR"/>
    <property type="match status" value="1"/>
</dbReference>
<proteinExistence type="predicted"/>
<dbReference type="CDD" id="cd14014">
    <property type="entry name" value="STKc_PknB_like"/>
    <property type="match status" value="1"/>
</dbReference>
<keyword evidence="3" id="KW-0723">Serine/threonine-protein kinase</keyword>
<evidence type="ECO:0000259" key="11">
    <source>
        <dbReference type="PROSITE" id="PS50011"/>
    </source>
</evidence>
<feature type="domain" description="Protein kinase" evidence="11">
    <location>
        <begin position="162"/>
        <end position="424"/>
    </location>
</feature>
<feature type="compositionally biased region" description="Basic and acidic residues" evidence="10">
    <location>
        <begin position="45"/>
        <end position="58"/>
    </location>
</feature>
<gene>
    <name evidence="12" type="ORF">JK358_35850</name>
</gene>
<dbReference type="InterPro" id="IPR011990">
    <property type="entry name" value="TPR-like_helical_dom_sf"/>
</dbReference>
<dbReference type="PROSITE" id="PS50011">
    <property type="entry name" value="PROTEIN_KINASE_DOM"/>
    <property type="match status" value="1"/>
</dbReference>
<organism evidence="12 13">
    <name type="scientific">Nocardia acididurans</name>
    <dbReference type="NCBI Taxonomy" id="2802282"/>
    <lineage>
        <taxon>Bacteria</taxon>
        <taxon>Bacillati</taxon>
        <taxon>Actinomycetota</taxon>
        <taxon>Actinomycetes</taxon>
        <taxon>Mycobacteriales</taxon>
        <taxon>Nocardiaceae</taxon>
        <taxon>Nocardia</taxon>
    </lineage>
</organism>
<dbReference type="InterPro" id="IPR008271">
    <property type="entry name" value="Ser/Thr_kinase_AS"/>
</dbReference>
<dbReference type="PROSITE" id="PS00108">
    <property type="entry name" value="PROTEIN_KINASE_ST"/>
    <property type="match status" value="1"/>
</dbReference>
<dbReference type="Pfam" id="PF00069">
    <property type="entry name" value="Pkinase"/>
    <property type="match status" value="1"/>
</dbReference>
<comment type="catalytic activity">
    <reaction evidence="8">
        <text>L-threonyl-[protein] + ATP = O-phospho-L-threonyl-[protein] + ADP + H(+)</text>
        <dbReference type="Rhea" id="RHEA:46608"/>
        <dbReference type="Rhea" id="RHEA-COMP:11060"/>
        <dbReference type="Rhea" id="RHEA-COMP:11605"/>
        <dbReference type="ChEBI" id="CHEBI:15378"/>
        <dbReference type="ChEBI" id="CHEBI:30013"/>
        <dbReference type="ChEBI" id="CHEBI:30616"/>
        <dbReference type="ChEBI" id="CHEBI:61977"/>
        <dbReference type="ChEBI" id="CHEBI:456216"/>
        <dbReference type="EC" id="2.7.11.1"/>
    </reaction>
</comment>
<dbReference type="PANTHER" id="PTHR24363">
    <property type="entry name" value="SERINE/THREONINE PROTEIN KINASE"/>
    <property type="match status" value="1"/>
</dbReference>
<evidence type="ECO:0000256" key="4">
    <source>
        <dbReference type="ARBA" id="ARBA00022679"/>
    </source>
</evidence>
<dbReference type="Pfam" id="PF16919">
    <property type="entry name" value="PknG_rubred"/>
    <property type="match status" value="1"/>
</dbReference>
<evidence type="ECO:0000256" key="7">
    <source>
        <dbReference type="ARBA" id="ARBA00022840"/>
    </source>
</evidence>
<dbReference type="PANTHER" id="PTHR24363:SF0">
    <property type="entry name" value="SERINE_THREONINE KINASE LIKE DOMAIN CONTAINING 1"/>
    <property type="match status" value="1"/>
</dbReference>
<dbReference type="Gene3D" id="1.25.40.10">
    <property type="entry name" value="Tetratricopeptide repeat domain"/>
    <property type="match status" value="1"/>
</dbReference>
<dbReference type="SUPFAM" id="SSF56112">
    <property type="entry name" value="Protein kinase-like (PK-like)"/>
    <property type="match status" value="1"/>
</dbReference>
<dbReference type="InterPro" id="IPR011009">
    <property type="entry name" value="Kinase-like_dom_sf"/>
</dbReference>
<keyword evidence="7" id="KW-0067">ATP-binding</keyword>
<dbReference type="EMBL" id="JAERRJ010000019">
    <property type="protein sequence ID" value="MBL1079790.1"/>
    <property type="molecule type" value="Genomic_DNA"/>
</dbReference>
<evidence type="ECO:0000256" key="2">
    <source>
        <dbReference type="ARBA" id="ARBA00014676"/>
    </source>
</evidence>
<protein>
    <recommendedName>
        <fullName evidence="2">Serine/threonine-protein kinase PknG</fullName>
        <ecNumber evidence="1">2.7.11.1</ecNumber>
    </recommendedName>
</protein>
<comment type="catalytic activity">
    <reaction evidence="9">
        <text>L-seryl-[protein] + ATP = O-phospho-L-seryl-[protein] + ADP + H(+)</text>
        <dbReference type="Rhea" id="RHEA:17989"/>
        <dbReference type="Rhea" id="RHEA-COMP:9863"/>
        <dbReference type="Rhea" id="RHEA-COMP:11604"/>
        <dbReference type="ChEBI" id="CHEBI:15378"/>
        <dbReference type="ChEBI" id="CHEBI:29999"/>
        <dbReference type="ChEBI" id="CHEBI:30616"/>
        <dbReference type="ChEBI" id="CHEBI:83421"/>
        <dbReference type="ChEBI" id="CHEBI:456216"/>
        <dbReference type="EC" id="2.7.11.1"/>
    </reaction>
</comment>
<feature type="region of interest" description="Disordered" evidence="10">
    <location>
        <begin position="1"/>
        <end position="85"/>
    </location>
</feature>
<reference evidence="12 13" key="1">
    <citation type="submission" date="2021-01" db="EMBL/GenBank/DDBJ databases">
        <title>WGS of actinomycetes isolated from Thailand.</title>
        <authorList>
            <person name="Thawai C."/>
        </authorList>
    </citation>
    <scope>NUCLEOTIDE SEQUENCE [LARGE SCALE GENOMIC DNA]</scope>
    <source>
        <strain evidence="12 13">LPG 2</strain>
    </source>
</reference>
<dbReference type="Gene3D" id="1.10.510.10">
    <property type="entry name" value="Transferase(Phosphotransferase) domain 1"/>
    <property type="match status" value="1"/>
</dbReference>
<evidence type="ECO:0000256" key="10">
    <source>
        <dbReference type="SAM" id="MobiDB-lite"/>
    </source>
</evidence>